<dbReference type="EMBL" id="SHKR01000019">
    <property type="protein sequence ID" value="RZU01344.1"/>
    <property type="molecule type" value="Genomic_DNA"/>
</dbReference>
<dbReference type="InterPro" id="IPR000182">
    <property type="entry name" value="GNAT_dom"/>
</dbReference>
<dbReference type="PANTHER" id="PTHR43792:SF8">
    <property type="entry name" value="[RIBOSOMAL PROTEIN US5]-ALANINE N-ACETYLTRANSFERASE"/>
    <property type="match status" value="1"/>
</dbReference>
<dbReference type="RefSeq" id="WP_242000966.1">
    <property type="nucleotide sequence ID" value="NZ_SHKR01000019.1"/>
</dbReference>
<dbReference type="GO" id="GO:0005737">
    <property type="term" value="C:cytoplasm"/>
    <property type="evidence" value="ECO:0007669"/>
    <property type="project" value="TreeGrafter"/>
</dbReference>
<accession>A0A4Q7VX73</accession>
<dbReference type="InterPro" id="IPR051531">
    <property type="entry name" value="N-acetyltransferase"/>
</dbReference>
<dbReference type="InterPro" id="IPR016181">
    <property type="entry name" value="Acyl_CoA_acyltransferase"/>
</dbReference>
<protein>
    <submittedName>
        <fullName evidence="5">Ribosomal-protein-alanine N-acetyltransferase</fullName>
    </submittedName>
</protein>
<evidence type="ECO:0000256" key="1">
    <source>
        <dbReference type="ARBA" id="ARBA00022679"/>
    </source>
</evidence>
<dbReference type="PROSITE" id="PS51186">
    <property type="entry name" value="GNAT"/>
    <property type="match status" value="1"/>
</dbReference>
<dbReference type="Gene3D" id="3.40.630.30">
    <property type="match status" value="1"/>
</dbReference>
<sequence length="169" mass="18184">MIRLPDHPVTLEPLTAGHADAVLAFERENREYFTNWIWDRGDEYFANFAAKHAALLAEQAAGICRFHVLVDGSGAVAGRVNLVDLENGSAELGYRIAEKWAGQGLATAAVRAIIGLAATEYALTTLRAGASDRNPASQTVLTRTGFRQIGTSSTDLGPGKRYELILEGV</sequence>
<evidence type="ECO:0000259" key="4">
    <source>
        <dbReference type="PROSITE" id="PS51186"/>
    </source>
</evidence>
<evidence type="ECO:0000256" key="2">
    <source>
        <dbReference type="ARBA" id="ARBA00023315"/>
    </source>
</evidence>
<reference evidence="5 6" key="1">
    <citation type="journal article" date="2015" name="Stand. Genomic Sci.">
        <title>Genomic Encyclopedia of Bacterial and Archaeal Type Strains, Phase III: the genomes of soil and plant-associated and newly described type strains.</title>
        <authorList>
            <person name="Whitman W.B."/>
            <person name="Woyke T."/>
            <person name="Klenk H.P."/>
            <person name="Zhou Y."/>
            <person name="Lilburn T.G."/>
            <person name="Beck B.J."/>
            <person name="De Vos P."/>
            <person name="Vandamme P."/>
            <person name="Eisen J.A."/>
            <person name="Garrity G."/>
            <person name="Hugenholtz P."/>
            <person name="Kyrpides N.C."/>
        </authorList>
    </citation>
    <scope>NUCLEOTIDE SEQUENCE [LARGE SCALE GENOMIC DNA]</scope>
    <source>
        <strain evidence="5 6">VKM Ac-2540</strain>
    </source>
</reference>
<keyword evidence="6" id="KW-1185">Reference proteome</keyword>
<gene>
    <name evidence="5" type="ORF">EV645_8174</name>
</gene>
<dbReference type="PANTHER" id="PTHR43792">
    <property type="entry name" value="GNAT FAMILY, PUTATIVE (AFU_ORTHOLOGUE AFUA_3G00765)-RELATED-RELATED"/>
    <property type="match status" value="1"/>
</dbReference>
<dbReference type="Pfam" id="PF13302">
    <property type="entry name" value="Acetyltransf_3"/>
    <property type="match status" value="1"/>
</dbReference>
<dbReference type="AlphaFoldDB" id="A0A4Q7VX73"/>
<evidence type="ECO:0000313" key="5">
    <source>
        <dbReference type="EMBL" id="RZU01344.1"/>
    </source>
</evidence>
<dbReference type="Proteomes" id="UP000292027">
    <property type="component" value="Unassembled WGS sequence"/>
</dbReference>
<evidence type="ECO:0000313" key="6">
    <source>
        <dbReference type="Proteomes" id="UP000292027"/>
    </source>
</evidence>
<comment type="caution">
    <text evidence="5">The sequence shown here is derived from an EMBL/GenBank/DDBJ whole genome shotgun (WGS) entry which is preliminary data.</text>
</comment>
<evidence type="ECO:0000256" key="3">
    <source>
        <dbReference type="ARBA" id="ARBA00038502"/>
    </source>
</evidence>
<organism evidence="5 6">
    <name type="scientific">Kribbella rubisoli</name>
    <dbReference type="NCBI Taxonomy" id="3075929"/>
    <lineage>
        <taxon>Bacteria</taxon>
        <taxon>Bacillati</taxon>
        <taxon>Actinomycetota</taxon>
        <taxon>Actinomycetes</taxon>
        <taxon>Propionibacteriales</taxon>
        <taxon>Kribbellaceae</taxon>
        <taxon>Kribbella</taxon>
    </lineage>
</organism>
<feature type="domain" description="N-acetyltransferase" evidence="4">
    <location>
        <begin position="9"/>
        <end position="167"/>
    </location>
</feature>
<dbReference type="GO" id="GO:0008999">
    <property type="term" value="F:protein-N-terminal-alanine acetyltransferase activity"/>
    <property type="evidence" value="ECO:0007669"/>
    <property type="project" value="TreeGrafter"/>
</dbReference>
<keyword evidence="2" id="KW-0012">Acyltransferase</keyword>
<dbReference type="SUPFAM" id="SSF55729">
    <property type="entry name" value="Acyl-CoA N-acyltransferases (Nat)"/>
    <property type="match status" value="1"/>
</dbReference>
<proteinExistence type="inferred from homology"/>
<comment type="similarity">
    <text evidence="3">Belongs to the acetyltransferase family. RimJ subfamily.</text>
</comment>
<keyword evidence="1" id="KW-0808">Transferase</keyword>
<name>A0A4Q7VX73_9ACTN</name>